<dbReference type="AlphaFoldDB" id="A0A915M952"/>
<proteinExistence type="predicted"/>
<dbReference type="WBParaSite" id="scaffold3482_cov201.g6698">
    <property type="protein sequence ID" value="scaffold3482_cov201.g6698"/>
    <property type="gene ID" value="scaffold3482_cov201.g6698"/>
</dbReference>
<organism evidence="1 2">
    <name type="scientific">Meloidogyne javanica</name>
    <name type="common">Root-knot nematode worm</name>
    <dbReference type="NCBI Taxonomy" id="6303"/>
    <lineage>
        <taxon>Eukaryota</taxon>
        <taxon>Metazoa</taxon>
        <taxon>Ecdysozoa</taxon>
        <taxon>Nematoda</taxon>
        <taxon>Chromadorea</taxon>
        <taxon>Rhabditida</taxon>
        <taxon>Tylenchina</taxon>
        <taxon>Tylenchomorpha</taxon>
        <taxon>Tylenchoidea</taxon>
        <taxon>Meloidogynidae</taxon>
        <taxon>Meloidogyninae</taxon>
        <taxon>Meloidogyne</taxon>
        <taxon>Meloidogyne incognita group</taxon>
    </lineage>
</organism>
<accession>A0A915M952</accession>
<protein>
    <submittedName>
        <fullName evidence="2">Uncharacterized protein</fullName>
    </submittedName>
</protein>
<dbReference type="Proteomes" id="UP000887561">
    <property type="component" value="Unplaced"/>
</dbReference>
<sequence>MVVLANTAGPIVKTTTNFDGKCLCYGYAGKICQFPCASGNYGLDCSNTCLQASYGGKLRPKVRSSGLRWRAPAKVIIISGDIDYEKILQVVVSAEDLYLENINNEFIKPFQMRAQTIEDETIAEVSFPSNDNLGLVELSWIGPPGRDVLKTRAFHLLFEYLTETSLKQDFILNQQLLI</sequence>
<evidence type="ECO:0000313" key="1">
    <source>
        <dbReference type="Proteomes" id="UP000887561"/>
    </source>
</evidence>
<evidence type="ECO:0000313" key="2">
    <source>
        <dbReference type="WBParaSite" id="scaffold3482_cov201.g6698"/>
    </source>
</evidence>
<name>A0A915M952_MELJA</name>
<keyword evidence="1" id="KW-1185">Reference proteome</keyword>
<reference evidence="2" key="1">
    <citation type="submission" date="2022-11" db="UniProtKB">
        <authorList>
            <consortium name="WormBaseParasite"/>
        </authorList>
    </citation>
    <scope>IDENTIFICATION</scope>
</reference>